<accession>A0AA40EUQ7</accession>
<evidence type="ECO:0000313" key="2">
    <source>
        <dbReference type="EMBL" id="KAK0745872.1"/>
    </source>
</evidence>
<evidence type="ECO:0000256" key="1">
    <source>
        <dbReference type="SAM" id="MobiDB-lite"/>
    </source>
</evidence>
<sequence length="138" mass="15260">MTHPTKSDILWNDRQTNTHLTQIPLRIDSTLQHTWTRDLDPTVPRAQRDQGPPPIPEVPTNSLQLRPLATPHLLLPSTVVTPFPLAITISIPSISALPRGTRLCQYTPALVWLLARDMRDISQSHLTVDGSPEIGTGG</sequence>
<proteinExistence type="predicted"/>
<dbReference type="Proteomes" id="UP001172155">
    <property type="component" value="Unassembled WGS sequence"/>
</dbReference>
<protein>
    <submittedName>
        <fullName evidence="2">Uncharacterized protein</fullName>
    </submittedName>
</protein>
<comment type="caution">
    <text evidence="2">The sequence shown here is derived from an EMBL/GenBank/DDBJ whole genome shotgun (WGS) entry which is preliminary data.</text>
</comment>
<evidence type="ECO:0000313" key="3">
    <source>
        <dbReference type="Proteomes" id="UP001172155"/>
    </source>
</evidence>
<keyword evidence="3" id="KW-1185">Reference proteome</keyword>
<name>A0AA40EUQ7_9PEZI</name>
<reference evidence="2" key="1">
    <citation type="submission" date="2023-06" db="EMBL/GenBank/DDBJ databases">
        <title>Genome-scale phylogeny and comparative genomics of the fungal order Sordariales.</title>
        <authorList>
            <consortium name="Lawrence Berkeley National Laboratory"/>
            <person name="Hensen N."/>
            <person name="Bonometti L."/>
            <person name="Westerberg I."/>
            <person name="Brannstrom I.O."/>
            <person name="Guillou S."/>
            <person name="Cros-Aarteil S."/>
            <person name="Calhoun S."/>
            <person name="Haridas S."/>
            <person name="Kuo A."/>
            <person name="Mondo S."/>
            <person name="Pangilinan J."/>
            <person name="Riley R."/>
            <person name="LaButti K."/>
            <person name="Andreopoulos B."/>
            <person name="Lipzen A."/>
            <person name="Chen C."/>
            <person name="Yanf M."/>
            <person name="Daum C."/>
            <person name="Ng V."/>
            <person name="Clum A."/>
            <person name="Steindorff A."/>
            <person name="Ohm R."/>
            <person name="Martin F."/>
            <person name="Silar P."/>
            <person name="Natvig D."/>
            <person name="Lalanne C."/>
            <person name="Gautier V."/>
            <person name="Ament-velasquez S.L."/>
            <person name="Kruys A."/>
            <person name="Hutchinson M.I."/>
            <person name="Powell A.J."/>
            <person name="Barry K."/>
            <person name="Miller A.N."/>
            <person name="Grigoriev I.V."/>
            <person name="Debuchy R."/>
            <person name="Gladieux P."/>
            <person name="Thoren M.H."/>
            <person name="Johannesson H."/>
        </authorList>
    </citation>
    <scope>NUCLEOTIDE SEQUENCE</scope>
    <source>
        <strain evidence="2">SMH3187-1</strain>
    </source>
</reference>
<organism evidence="2 3">
    <name type="scientific">Schizothecium vesticola</name>
    <dbReference type="NCBI Taxonomy" id="314040"/>
    <lineage>
        <taxon>Eukaryota</taxon>
        <taxon>Fungi</taxon>
        <taxon>Dikarya</taxon>
        <taxon>Ascomycota</taxon>
        <taxon>Pezizomycotina</taxon>
        <taxon>Sordariomycetes</taxon>
        <taxon>Sordariomycetidae</taxon>
        <taxon>Sordariales</taxon>
        <taxon>Schizotheciaceae</taxon>
        <taxon>Schizothecium</taxon>
    </lineage>
</organism>
<dbReference type="EMBL" id="JAUKUD010000004">
    <property type="protein sequence ID" value="KAK0745872.1"/>
    <property type="molecule type" value="Genomic_DNA"/>
</dbReference>
<gene>
    <name evidence="2" type="ORF">B0T18DRAFT_410342</name>
</gene>
<dbReference type="AlphaFoldDB" id="A0AA40EUQ7"/>
<feature type="region of interest" description="Disordered" evidence="1">
    <location>
        <begin position="37"/>
        <end position="62"/>
    </location>
</feature>